<proteinExistence type="predicted"/>
<comment type="caution">
    <text evidence="2">The sequence shown here is derived from an EMBL/GenBank/DDBJ whole genome shotgun (WGS) entry which is preliminary data.</text>
</comment>
<sequence length="369" mass="41210">MRLLIITQKIDRDDPVLGFFHEWIAEFANNCEKVTAIGLSVGAHDFPKNVQVFSLGKEYSSTVYGLRSTNLFFRLRYVANFYWLIFRERKNYDAVFVHMNPEYAILGGALWKMIGKKIGLWYTHKNVDWQLRLAALGADVIFTASPESFRLPTDKLNIVGHGIDIVRFENVIHKPDDRFRILSVGRISESKGYATLIDAIEIMKKSSSTLNATVVGGPLTAADKEYEISLRSEISRRGLSANIELVGPLSNSLITSYLAQADLFVNMSKTGSLDKAVLEAMAAGVPVLTSNEGLRSVLAGLERICMFKEGDTNDFTVHIGSIIKMSEAERVALSKLLKKIVRESHDLRALILKILGVYAISKKLLHILS</sequence>
<dbReference type="EMBL" id="MHLL01000013">
    <property type="protein sequence ID" value="OGZ10072.1"/>
    <property type="molecule type" value="Genomic_DNA"/>
</dbReference>
<dbReference type="PANTHER" id="PTHR12526">
    <property type="entry name" value="GLYCOSYLTRANSFERASE"/>
    <property type="match status" value="1"/>
</dbReference>
<dbReference type="PANTHER" id="PTHR12526:SF630">
    <property type="entry name" value="GLYCOSYLTRANSFERASE"/>
    <property type="match status" value="1"/>
</dbReference>
<dbReference type="InterPro" id="IPR001296">
    <property type="entry name" value="Glyco_trans_1"/>
</dbReference>
<evidence type="ECO:0000313" key="3">
    <source>
        <dbReference type="Proteomes" id="UP000177996"/>
    </source>
</evidence>
<dbReference type="Proteomes" id="UP000177996">
    <property type="component" value="Unassembled WGS sequence"/>
</dbReference>
<dbReference type="Pfam" id="PF00534">
    <property type="entry name" value="Glycos_transf_1"/>
    <property type="match status" value="1"/>
</dbReference>
<dbReference type="STRING" id="1798661.A3D65_00270"/>
<reference evidence="2 3" key="1">
    <citation type="journal article" date="2016" name="Nat. Commun.">
        <title>Thousands of microbial genomes shed light on interconnected biogeochemical processes in an aquifer system.</title>
        <authorList>
            <person name="Anantharaman K."/>
            <person name="Brown C.T."/>
            <person name="Hug L.A."/>
            <person name="Sharon I."/>
            <person name="Castelle C.J."/>
            <person name="Probst A.J."/>
            <person name="Thomas B.C."/>
            <person name="Singh A."/>
            <person name="Wilkins M.J."/>
            <person name="Karaoz U."/>
            <person name="Brodie E.L."/>
            <person name="Williams K.H."/>
            <person name="Hubbard S.S."/>
            <person name="Banfield J.F."/>
        </authorList>
    </citation>
    <scope>NUCLEOTIDE SEQUENCE [LARGE SCALE GENOMIC DNA]</scope>
</reference>
<protein>
    <recommendedName>
        <fullName evidence="1">Glycosyl transferase family 1 domain-containing protein</fullName>
    </recommendedName>
</protein>
<evidence type="ECO:0000259" key="1">
    <source>
        <dbReference type="Pfam" id="PF00534"/>
    </source>
</evidence>
<accession>A0A1G2D9C5</accession>
<dbReference type="Gene3D" id="3.40.50.2000">
    <property type="entry name" value="Glycogen Phosphorylase B"/>
    <property type="match status" value="2"/>
</dbReference>
<dbReference type="AlphaFoldDB" id="A0A1G2D9C5"/>
<dbReference type="SUPFAM" id="SSF53756">
    <property type="entry name" value="UDP-Glycosyltransferase/glycogen phosphorylase"/>
    <property type="match status" value="1"/>
</dbReference>
<gene>
    <name evidence="2" type="ORF">A3D65_00270</name>
</gene>
<name>A0A1G2D9C5_9BACT</name>
<organism evidence="2 3">
    <name type="scientific">Candidatus Lloydbacteria bacterium RIFCSPHIGHO2_02_FULL_50_13</name>
    <dbReference type="NCBI Taxonomy" id="1798661"/>
    <lineage>
        <taxon>Bacteria</taxon>
        <taxon>Candidatus Lloydiibacteriota</taxon>
    </lineage>
</organism>
<dbReference type="CDD" id="cd03801">
    <property type="entry name" value="GT4_PimA-like"/>
    <property type="match status" value="1"/>
</dbReference>
<evidence type="ECO:0000313" key="2">
    <source>
        <dbReference type="EMBL" id="OGZ10072.1"/>
    </source>
</evidence>
<dbReference type="GO" id="GO:0016757">
    <property type="term" value="F:glycosyltransferase activity"/>
    <property type="evidence" value="ECO:0007669"/>
    <property type="project" value="InterPro"/>
</dbReference>
<feature type="domain" description="Glycosyl transferase family 1" evidence="1">
    <location>
        <begin position="171"/>
        <end position="327"/>
    </location>
</feature>